<keyword evidence="4" id="KW-0411">Iron-sulfur</keyword>
<dbReference type="GO" id="GO:0030338">
    <property type="term" value="F:CMP-N-acetylneuraminate monooxygenase activity"/>
    <property type="evidence" value="ECO:0007669"/>
    <property type="project" value="TreeGrafter"/>
</dbReference>
<dbReference type="GO" id="GO:0046381">
    <property type="term" value="P:CMP-N-acetylneuraminate metabolic process"/>
    <property type="evidence" value="ECO:0007669"/>
    <property type="project" value="TreeGrafter"/>
</dbReference>
<comment type="caution">
    <text evidence="6">The sequence shown here is derived from an EMBL/GenBank/DDBJ whole genome shotgun (WGS) entry which is preliminary data.</text>
</comment>
<evidence type="ECO:0000256" key="4">
    <source>
        <dbReference type="ARBA" id="ARBA00023014"/>
    </source>
</evidence>
<reference evidence="6" key="1">
    <citation type="journal article" date="2022" name="bioRxiv">
        <title>Sequencing and chromosome-scale assembly of the giantPleurodeles waltlgenome.</title>
        <authorList>
            <person name="Brown T."/>
            <person name="Elewa A."/>
            <person name="Iarovenko S."/>
            <person name="Subramanian E."/>
            <person name="Araus A.J."/>
            <person name="Petzold A."/>
            <person name="Susuki M."/>
            <person name="Suzuki K.-i.T."/>
            <person name="Hayashi T."/>
            <person name="Toyoda A."/>
            <person name="Oliveira C."/>
            <person name="Osipova E."/>
            <person name="Leigh N.D."/>
            <person name="Simon A."/>
            <person name="Yun M.H."/>
        </authorList>
    </citation>
    <scope>NUCLEOTIDE SEQUENCE</scope>
    <source>
        <strain evidence="6">20211129_DDA</strain>
        <tissue evidence="6">Liver</tissue>
    </source>
</reference>
<dbReference type="InterPro" id="IPR027033">
    <property type="entry name" value="Cnh"/>
</dbReference>
<evidence type="ECO:0000313" key="7">
    <source>
        <dbReference type="Proteomes" id="UP001066276"/>
    </source>
</evidence>
<dbReference type="PROSITE" id="PS51296">
    <property type="entry name" value="RIESKE"/>
    <property type="match status" value="1"/>
</dbReference>
<evidence type="ECO:0000313" key="6">
    <source>
        <dbReference type="EMBL" id="KAJ1201608.1"/>
    </source>
</evidence>
<evidence type="ECO:0000256" key="3">
    <source>
        <dbReference type="ARBA" id="ARBA00023004"/>
    </source>
</evidence>
<sequence>MEERVERRAQVLLSISAEEEINFKDGINFVRSKEDGKNYIIYKDGDKMRACKNLCKHRGGLFIKDIEDLSSRSVRCTKHNWKLDVSTMKYTNPPESICQDELVIERGEGAGLSLVERNPPNPWDADPKDPEALAFEEVQVSSTCDKMNFFPLQKPA</sequence>
<dbReference type="Pfam" id="PF00355">
    <property type="entry name" value="Rieske"/>
    <property type="match status" value="1"/>
</dbReference>
<dbReference type="GO" id="GO:0051537">
    <property type="term" value="F:2 iron, 2 sulfur cluster binding"/>
    <property type="evidence" value="ECO:0007669"/>
    <property type="project" value="UniProtKB-KW"/>
</dbReference>
<dbReference type="PANTHER" id="PTHR46522:SF1">
    <property type="entry name" value="INACTIVE CYTIDINE MONOPHOSPHATE-N-ACETYLNEURAMINIC ACID HYDROXYLASE"/>
    <property type="match status" value="1"/>
</dbReference>
<organism evidence="6 7">
    <name type="scientific">Pleurodeles waltl</name>
    <name type="common">Iberian ribbed newt</name>
    <dbReference type="NCBI Taxonomy" id="8319"/>
    <lineage>
        <taxon>Eukaryota</taxon>
        <taxon>Metazoa</taxon>
        <taxon>Chordata</taxon>
        <taxon>Craniata</taxon>
        <taxon>Vertebrata</taxon>
        <taxon>Euteleostomi</taxon>
        <taxon>Amphibia</taxon>
        <taxon>Batrachia</taxon>
        <taxon>Caudata</taxon>
        <taxon>Salamandroidea</taxon>
        <taxon>Salamandridae</taxon>
        <taxon>Pleurodelinae</taxon>
        <taxon>Pleurodeles</taxon>
    </lineage>
</organism>
<dbReference type="Gene3D" id="2.102.10.10">
    <property type="entry name" value="Rieske [2Fe-2S] iron-sulphur domain"/>
    <property type="match status" value="1"/>
</dbReference>
<keyword evidence="2" id="KW-0479">Metal-binding</keyword>
<evidence type="ECO:0000259" key="5">
    <source>
        <dbReference type="PROSITE" id="PS51296"/>
    </source>
</evidence>
<keyword evidence="1" id="KW-0001">2Fe-2S</keyword>
<feature type="domain" description="Rieske" evidence="5">
    <location>
        <begin position="15"/>
        <end position="113"/>
    </location>
</feature>
<proteinExistence type="predicted"/>
<gene>
    <name evidence="6" type="ORF">NDU88_005415</name>
</gene>
<dbReference type="AlphaFoldDB" id="A0AAV7VMQ5"/>
<dbReference type="GO" id="GO:0005737">
    <property type="term" value="C:cytoplasm"/>
    <property type="evidence" value="ECO:0007669"/>
    <property type="project" value="TreeGrafter"/>
</dbReference>
<dbReference type="EMBL" id="JANPWB010000003">
    <property type="protein sequence ID" value="KAJ1201608.1"/>
    <property type="molecule type" value="Genomic_DNA"/>
</dbReference>
<dbReference type="InterPro" id="IPR017941">
    <property type="entry name" value="Rieske_2Fe-2S"/>
</dbReference>
<dbReference type="SUPFAM" id="SSF50022">
    <property type="entry name" value="ISP domain"/>
    <property type="match status" value="1"/>
</dbReference>
<dbReference type="GO" id="GO:0046872">
    <property type="term" value="F:metal ion binding"/>
    <property type="evidence" value="ECO:0007669"/>
    <property type="project" value="UniProtKB-KW"/>
</dbReference>
<accession>A0AAV7VMQ5</accession>
<protein>
    <recommendedName>
        <fullName evidence="5">Rieske domain-containing protein</fullName>
    </recommendedName>
</protein>
<dbReference type="InterPro" id="IPR036922">
    <property type="entry name" value="Rieske_2Fe-2S_sf"/>
</dbReference>
<dbReference type="PANTHER" id="PTHR46522">
    <property type="entry name" value="CYTIDINE MONOPHOSPHATE-N-ACETYLNEURAMINIC ACID HYDROXYLASE"/>
    <property type="match status" value="1"/>
</dbReference>
<evidence type="ECO:0000256" key="1">
    <source>
        <dbReference type="ARBA" id="ARBA00022714"/>
    </source>
</evidence>
<keyword evidence="7" id="KW-1185">Reference proteome</keyword>
<evidence type="ECO:0000256" key="2">
    <source>
        <dbReference type="ARBA" id="ARBA00022723"/>
    </source>
</evidence>
<keyword evidence="3" id="KW-0408">Iron</keyword>
<dbReference type="Proteomes" id="UP001066276">
    <property type="component" value="Chromosome 2_1"/>
</dbReference>
<name>A0AAV7VMQ5_PLEWA</name>